<proteinExistence type="predicted"/>
<dbReference type="PANTHER" id="PTHR42776:SF27">
    <property type="entry name" value="DIPEPTIDYL PEPTIDASE FAMILY MEMBER 6"/>
    <property type="match status" value="1"/>
</dbReference>
<feature type="signal peptide" evidence="2">
    <location>
        <begin position="1"/>
        <end position="21"/>
    </location>
</feature>
<evidence type="ECO:0000256" key="1">
    <source>
        <dbReference type="ARBA" id="ARBA00022801"/>
    </source>
</evidence>
<dbReference type="PANTHER" id="PTHR42776">
    <property type="entry name" value="SERINE PEPTIDASE S9 FAMILY MEMBER"/>
    <property type="match status" value="1"/>
</dbReference>
<evidence type="ECO:0000259" key="3">
    <source>
        <dbReference type="Pfam" id="PF00326"/>
    </source>
</evidence>
<reference evidence="4 5" key="1">
    <citation type="submission" date="2023-12" db="EMBL/GenBank/DDBJ databases">
        <title>Description of an unclassified Opitutus bacterium of Verrucomicrobiota.</title>
        <authorList>
            <person name="Zhang D.-F."/>
        </authorList>
    </citation>
    <scope>NUCLEOTIDE SEQUENCE [LARGE SCALE GENOMIC DNA]</scope>
    <source>
        <strain evidence="4 5">WL0086</strain>
    </source>
</reference>
<dbReference type="InterPro" id="IPR001375">
    <property type="entry name" value="Peptidase_S9_cat"/>
</dbReference>
<dbReference type="RefSeq" id="WP_221028728.1">
    <property type="nucleotide sequence ID" value="NZ_CP139781.1"/>
</dbReference>
<dbReference type="Pfam" id="PF00326">
    <property type="entry name" value="Peptidase_S9"/>
    <property type="match status" value="1"/>
</dbReference>
<organism evidence="4 5">
    <name type="scientific">Actomonas aquatica</name>
    <dbReference type="NCBI Taxonomy" id="2866162"/>
    <lineage>
        <taxon>Bacteria</taxon>
        <taxon>Pseudomonadati</taxon>
        <taxon>Verrucomicrobiota</taxon>
        <taxon>Opitutia</taxon>
        <taxon>Opitutales</taxon>
        <taxon>Opitutaceae</taxon>
        <taxon>Actomonas</taxon>
    </lineage>
</organism>
<evidence type="ECO:0000256" key="2">
    <source>
        <dbReference type="SAM" id="SignalP"/>
    </source>
</evidence>
<dbReference type="SUPFAM" id="SSF82171">
    <property type="entry name" value="DPP6 N-terminal domain-like"/>
    <property type="match status" value="1"/>
</dbReference>
<dbReference type="GO" id="GO:0016787">
    <property type="term" value="F:hydrolase activity"/>
    <property type="evidence" value="ECO:0007669"/>
    <property type="project" value="UniProtKB-KW"/>
</dbReference>
<dbReference type="SUPFAM" id="SSF53474">
    <property type="entry name" value="alpha/beta-Hydrolases"/>
    <property type="match status" value="1"/>
</dbReference>
<dbReference type="InterPro" id="IPR029058">
    <property type="entry name" value="AB_hydrolase_fold"/>
</dbReference>
<feature type="domain" description="Peptidase S9 prolyl oligopeptidase catalytic" evidence="3">
    <location>
        <begin position="564"/>
        <end position="670"/>
    </location>
</feature>
<keyword evidence="1 4" id="KW-0378">Hydrolase</keyword>
<evidence type="ECO:0000313" key="4">
    <source>
        <dbReference type="EMBL" id="WRQ88244.1"/>
    </source>
</evidence>
<dbReference type="Proteomes" id="UP000738431">
    <property type="component" value="Chromosome"/>
</dbReference>
<keyword evidence="5" id="KW-1185">Reference proteome</keyword>
<sequence>MPLRPATLVSGLLASASLLLAQDIALPELKLPSIGAAPAVSSDRFVDLFRPAQTDLATLSPDGRHLAYTVREGSNIFVLVVATERLDQALAKVLVVDDATATPRFARNDENVPARINWMRWVDNERVVVETNSQTAVDARGSVPGVILTFKADGSDARVVLTSRDVPELLTDGTTSPDFSAARDRSMLTATVDDPYYNEGGTAAARAAAREEEPTIDGGLFSTSDSDRFILSLGQDSDVFDPETGFGTAWHSPSIFDLNRVDPGHVLVRTASGRRHALFDLDPVTSKVESIASYPVDEDRLQLLDQQGVPRISAPATTNFAFPHRLAVDRGAGFRDDSLAVMAGLPAGAFDSTPVTFFTERAIPIGFAENPALLYYASNVGRDVFGIYALDLDTGAPTDFAIEHPSLDLIPRPLDAFLPPGTLVFDRYTRALKGVRISDQRRSTLWLDPILQASQSALERVLPGRNVEIVEWDQAGRTLLVFANSVAGPGRFYLFDRTSGKLSEFAQRAPWLNSLASNRVIAFTVTADGHDIECQLTLPQDPRVMPAPLIVVCPSQPWERVQPDFQPEIQALARMGFGVVQLSARGAWGHGIKAREAIHEGYDAAQINDLLAVIDQVGQSFNLNIKRVGLVGSGWGGYVALRAAALHPDRFRCTVTLEPPIDLKAWLRREDWESRDPGTQLVRSYYGPQELLDAKQLEQDAKELSVPSLIFAFPGADEATWRRSTYSAAKNFARSIRDTSPESEFMDLSEDFANGLPLARSTTYARIEDFINTHVYNFGVDIGESVEVKEP</sequence>
<dbReference type="Gene3D" id="3.40.50.1820">
    <property type="entry name" value="alpha/beta hydrolase"/>
    <property type="match status" value="1"/>
</dbReference>
<gene>
    <name evidence="4" type="ORF">K1X11_002420</name>
</gene>
<accession>A0ABZ1C967</accession>
<keyword evidence="2" id="KW-0732">Signal</keyword>
<name>A0ABZ1C967_9BACT</name>
<dbReference type="EMBL" id="CP139781">
    <property type="protein sequence ID" value="WRQ88244.1"/>
    <property type="molecule type" value="Genomic_DNA"/>
</dbReference>
<feature type="chain" id="PRO_5047471352" evidence="2">
    <location>
        <begin position="22"/>
        <end position="791"/>
    </location>
</feature>
<protein>
    <submittedName>
        <fullName evidence="4">Alpha/beta fold hydrolase</fullName>
    </submittedName>
</protein>
<evidence type="ECO:0000313" key="5">
    <source>
        <dbReference type="Proteomes" id="UP000738431"/>
    </source>
</evidence>